<dbReference type="eggNOG" id="arCOG02653">
    <property type="taxonomic scope" value="Archaea"/>
</dbReference>
<dbReference type="GO" id="GO:0046872">
    <property type="term" value="F:metal ion binding"/>
    <property type="evidence" value="ECO:0007669"/>
    <property type="project" value="UniProtKB-KW"/>
</dbReference>
<dbReference type="EC" id="1.17.98.3" evidence="10"/>
<dbReference type="Pfam" id="PF13183">
    <property type="entry name" value="Fer4_8"/>
    <property type="match status" value="1"/>
</dbReference>
<dbReference type="Pfam" id="PF04422">
    <property type="entry name" value="FrhB_FdhB_N"/>
    <property type="match status" value="1"/>
</dbReference>
<sequence>MNYYLVQSTDEDILKYAECGGAVTAIFKYLLDKKMVDGVLSLKKGEDVYDGIPNLVINPKELVETCGSLHCAPTMFGKLISKHMKDLNLAVAVKPCDAMAIKELEKRHQIDKDKLYTIGLNCGGTIPPQTARKMVELFYGVDPIDVVKEEIDKGKFIIELKDGTEKSVKMDELEENGYGRRKNCQRCELKVPRNADIACGNWGSEKRWTFVEICSEKGKELLKNAEKEGYVNIKSPSEKSLEIRGKIEKSMITLGKKYKKEQLDESYPTTDKWNEYWSRCIKCYSCKDVCPVCFCKECALTEDYLDKGTIPPNPVMFQGIRLSHMSFSCINCGQCEDVCPVEIPLSSIYHRAQQKLQNATGFIPGVDDSMPFLYK</sequence>
<accession>A6URC1</accession>
<evidence type="ECO:0000256" key="5">
    <source>
        <dbReference type="ARBA" id="ARBA00023002"/>
    </source>
</evidence>
<dbReference type="PANTHER" id="PTHR31332">
    <property type="entry name" value="7-HYDROXYMETHYL CHLOROPHYLL A REDUCTASE, CHLOROPLASTIC"/>
    <property type="match status" value="1"/>
</dbReference>
<dbReference type="RefSeq" id="WP_012065958.1">
    <property type="nucleotide sequence ID" value="NC_009634.1"/>
</dbReference>
<dbReference type="PROSITE" id="PS00198">
    <property type="entry name" value="4FE4S_FER_1"/>
    <property type="match status" value="2"/>
</dbReference>
<keyword evidence="7" id="KW-0411">Iron-sulfur</keyword>
<reference evidence="12" key="1">
    <citation type="submission" date="2007-06" db="EMBL/GenBank/DDBJ databases">
        <title>Complete sequence of Methanococcus vannielii SB.</title>
        <authorList>
            <consortium name="US DOE Joint Genome Institute"/>
            <person name="Copeland A."/>
            <person name="Lucas S."/>
            <person name="Lapidus A."/>
            <person name="Barry K."/>
            <person name="Glavina del Rio T."/>
            <person name="Dalin E."/>
            <person name="Tice H."/>
            <person name="Pitluck S."/>
            <person name="Chain P."/>
            <person name="Malfatti S."/>
            <person name="Shin M."/>
            <person name="Vergez L."/>
            <person name="Schmutz J."/>
            <person name="Larimer F."/>
            <person name="Land M."/>
            <person name="Hauser L."/>
            <person name="Kyrpides N."/>
            <person name="Anderson I."/>
            <person name="Sieprawska-Lupa M."/>
            <person name="Whitman W.B."/>
            <person name="Richardson P."/>
        </authorList>
    </citation>
    <scope>NUCLEOTIDE SEQUENCE [LARGE SCALE GENOMIC DNA]</scope>
    <source>
        <strain evidence="12">SB</strain>
    </source>
</reference>
<evidence type="ECO:0000256" key="8">
    <source>
        <dbReference type="ARBA" id="ARBA00038369"/>
    </source>
</evidence>
<dbReference type="HOGENOM" id="CLU_063409_0_0_2"/>
<keyword evidence="3" id="KW-0479">Metal-binding</keyword>
<dbReference type="GO" id="GO:0043794">
    <property type="term" value="F:formate dehydrogenase (coenzyme F420) activity"/>
    <property type="evidence" value="ECO:0007669"/>
    <property type="project" value="UniProtKB-EC"/>
</dbReference>
<dbReference type="InterPro" id="IPR017900">
    <property type="entry name" value="4Fe4S_Fe_S_CS"/>
</dbReference>
<evidence type="ECO:0000256" key="10">
    <source>
        <dbReference type="ARBA" id="ARBA00049724"/>
    </source>
</evidence>
<dbReference type="InterPro" id="IPR007516">
    <property type="entry name" value="Co_F420_Hydgase/DH_bsu_N"/>
</dbReference>
<keyword evidence="6" id="KW-0408">Iron</keyword>
<evidence type="ECO:0000313" key="13">
    <source>
        <dbReference type="Proteomes" id="UP000001107"/>
    </source>
</evidence>
<dbReference type="Pfam" id="PF04432">
    <property type="entry name" value="FrhB_FdhB_C"/>
    <property type="match status" value="1"/>
</dbReference>
<comment type="similarity">
    <text evidence="8">Belongs to the FrhB family.</text>
</comment>
<dbReference type="InterPro" id="IPR017896">
    <property type="entry name" value="4Fe4S_Fe-S-bd"/>
</dbReference>
<dbReference type="EMBL" id="CP000742">
    <property type="protein sequence ID" value="ABR55043.1"/>
    <property type="molecule type" value="Genomic_DNA"/>
</dbReference>
<dbReference type="PANTHER" id="PTHR31332:SF6">
    <property type="entry name" value="FORMATE DEHYDROGENASE SUBUNIT BETA"/>
    <property type="match status" value="1"/>
</dbReference>
<proteinExistence type="inferred from homology"/>
<name>A6URC1_METVS</name>
<keyword evidence="13" id="KW-1185">Reference proteome</keyword>
<dbReference type="GO" id="GO:0051536">
    <property type="term" value="F:iron-sulfur cluster binding"/>
    <property type="evidence" value="ECO:0007669"/>
    <property type="project" value="UniProtKB-KW"/>
</dbReference>
<evidence type="ECO:0000256" key="7">
    <source>
        <dbReference type="ARBA" id="ARBA00023014"/>
    </source>
</evidence>
<dbReference type="GeneID" id="5325758"/>
<comment type="catalytic activity">
    <reaction evidence="9">
        <text>oxidized coenzyme F420-(gamma-L-Glu)(n) + formate + 2 H(+) = reduced coenzyme F420-(gamma-L-Glu)(n) + CO2</text>
        <dbReference type="Rhea" id="RHEA:42764"/>
        <dbReference type="Rhea" id="RHEA-COMP:12939"/>
        <dbReference type="Rhea" id="RHEA-COMP:14378"/>
        <dbReference type="ChEBI" id="CHEBI:15378"/>
        <dbReference type="ChEBI" id="CHEBI:15740"/>
        <dbReference type="ChEBI" id="CHEBI:16526"/>
        <dbReference type="ChEBI" id="CHEBI:133980"/>
        <dbReference type="ChEBI" id="CHEBI:139511"/>
        <dbReference type="EC" id="1.17.98.3"/>
    </reaction>
</comment>
<evidence type="ECO:0000256" key="6">
    <source>
        <dbReference type="ARBA" id="ARBA00023004"/>
    </source>
</evidence>
<dbReference type="STRING" id="406327.Mevan_1144"/>
<dbReference type="InterPro" id="IPR007525">
    <property type="entry name" value="FrhB_FdhB_C"/>
</dbReference>
<dbReference type="Gene3D" id="1.10.1060.10">
    <property type="entry name" value="Alpha-helical ferredoxin"/>
    <property type="match status" value="1"/>
</dbReference>
<evidence type="ECO:0000256" key="9">
    <source>
        <dbReference type="ARBA" id="ARBA00047971"/>
    </source>
</evidence>
<comment type="cofactor">
    <cofactor evidence="1">
        <name>Zn(2+)</name>
        <dbReference type="ChEBI" id="CHEBI:29105"/>
    </cofactor>
</comment>
<dbReference type="Proteomes" id="UP000001107">
    <property type="component" value="Chromosome"/>
</dbReference>
<keyword evidence="5" id="KW-0560">Oxidoreductase</keyword>
<dbReference type="AlphaFoldDB" id="A6URC1"/>
<evidence type="ECO:0000256" key="1">
    <source>
        <dbReference type="ARBA" id="ARBA00001947"/>
    </source>
</evidence>
<keyword evidence="4" id="KW-0862">Zinc</keyword>
<evidence type="ECO:0000259" key="11">
    <source>
        <dbReference type="PROSITE" id="PS51379"/>
    </source>
</evidence>
<dbReference type="GO" id="GO:0052592">
    <property type="term" value="F:oxidoreductase activity, acting on CH or CH2 groups, with an iron-sulfur protein as acceptor"/>
    <property type="evidence" value="ECO:0007669"/>
    <property type="project" value="TreeGrafter"/>
</dbReference>
<dbReference type="KEGG" id="mvn:Mevan_1144"/>
<dbReference type="InterPro" id="IPR009051">
    <property type="entry name" value="Helical_ferredxn"/>
</dbReference>
<dbReference type="PROSITE" id="PS51379">
    <property type="entry name" value="4FE4S_FER_2"/>
    <property type="match status" value="1"/>
</dbReference>
<gene>
    <name evidence="12" type="ordered locus">Mevan_1144</name>
</gene>
<evidence type="ECO:0000256" key="3">
    <source>
        <dbReference type="ARBA" id="ARBA00022723"/>
    </source>
</evidence>
<evidence type="ECO:0000256" key="2">
    <source>
        <dbReference type="ARBA" id="ARBA00001974"/>
    </source>
</evidence>
<evidence type="ECO:0000256" key="4">
    <source>
        <dbReference type="ARBA" id="ARBA00022833"/>
    </source>
</evidence>
<evidence type="ECO:0000313" key="12">
    <source>
        <dbReference type="EMBL" id="ABR55043.1"/>
    </source>
</evidence>
<dbReference type="SUPFAM" id="SSF46548">
    <property type="entry name" value="alpha-helical ferredoxin"/>
    <property type="match status" value="1"/>
</dbReference>
<comment type="cofactor">
    <cofactor evidence="2">
        <name>FAD</name>
        <dbReference type="ChEBI" id="CHEBI:57692"/>
    </cofactor>
</comment>
<feature type="domain" description="4Fe-4S ferredoxin-type" evidence="11">
    <location>
        <begin position="320"/>
        <end position="349"/>
    </location>
</feature>
<dbReference type="InterPro" id="IPR045220">
    <property type="entry name" value="FRHB/FDHB/HCAR-like"/>
</dbReference>
<organism evidence="12 13">
    <name type="scientific">Methanococcus vannielii (strain ATCC 35089 / DSM 1224 / JCM 13029 / OCM 148 / SB)</name>
    <dbReference type="NCBI Taxonomy" id="406327"/>
    <lineage>
        <taxon>Archaea</taxon>
        <taxon>Methanobacteriati</taxon>
        <taxon>Methanobacteriota</taxon>
        <taxon>Methanomada group</taxon>
        <taxon>Methanococci</taxon>
        <taxon>Methanococcales</taxon>
        <taxon>Methanococcaceae</taxon>
        <taxon>Methanococcus</taxon>
    </lineage>
</organism>
<dbReference type="OrthoDB" id="35334at2157"/>
<protein>
    <recommendedName>
        <fullName evidence="10">formate dehydrogenase (coenzyme F420)</fullName>
        <ecNumber evidence="10">1.17.98.3</ecNumber>
    </recommendedName>
</protein>